<name>A0AAV4W718_CAEEX</name>
<keyword evidence="2" id="KW-1185">Reference proteome</keyword>
<proteinExistence type="predicted"/>
<reference evidence="1 2" key="1">
    <citation type="submission" date="2021-06" db="EMBL/GenBank/DDBJ databases">
        <title>Caerostris extrusa draft genome.</title>
        <authorList>
            <person name="Kono N."/>
            <person name="Arakawa K."/>
        </authorList>
    </citation>
    <scope>NUCLEOTIDE SEQUENCE [LARGE SCALE GENOMIC DNA]</scope>
</reference>
<evidence type="ECO:0000313" key="1">
    <source>
        <dbReference type="EMBL" id="GIY78670.1"/>
    </source>
</evidence>
<evidence type="ECO:0000313" key="2">
    <source>
        <dbReference type="Proteomes" id="UP001054945"/>
    </source>
</evidence>
<sequence>MALCKITPAHSTSLLQRAAGGFISPLTFRYLAGIKDAPRRCRVKYLAVPAFSSEPFAIEGFVYSSSEIGSNYVAFVLSYSYEVA</sequence>
<comment type="caution">
    <text evidence="1">The sequence shown here is derived from an EMBL/GenBank/DDBJ whole genome shotgun (WGS) entry which is preliminary data.</text>
</comment>
<dbReference type="AlphaFoldDB" id="A0AAV4W718"/>
<gene>
    <name evidence="1" type="ORF">CEXT_292581</name>
</gene>
<dbReference type="Proteomes" id="UP001054945">
    <property type="component" value="Unassembled WGS sequence"/>
</dbReference>
<accession>A0AAV4W718</accession>
<organism evidence="1 2">
    <name type="scientific">Caerostris extrusa</name>
    <name type="common">Bark spider</name>
    <name type="synonym">Caerostris bankana</name>
    <dbReference type="NCBI Taxonomy" id="172846"/>
    <lineage>
        <taxon>Eukaryota</taxon>
        <taxon>Metazoa</taxon>
        <taxon>Ecdysozoa</taxon>
        <taxon>Arthropoda</taxon>
        <taxon>Chelicerata</taxon>
        <taxon>Arachnida</taxon>
        <taxon>Araneae</taxon>
        <taxon>Araneomorphae</taxon>
        <taxon>Entelegynae</taxon>
        <taxon>Araneoidea</taxon>
        <taxon>Araneidae</taxon>
        <taxon>Caerostris</taxon>
    </lineage>
</organism>
<protein>
    <submittedName>
        <fullName evidence="1">Uncharacterized protein</fullName>
    </submittedName>
</protein>
<dbReference type="EMBL" id="BPLR01015779">
    <property type="protein sequence ID" value="GIY78670.1"/>
    <property type="molecule type" value="Genomic_DNA"/>
</dbReference>